<keyword evidence="2" id="KW-0732">Signal</keyword>
<keyword evidence="4" id="KW-0812">Transmembrane</keyword>
<proteinExistence type="inferred from homology"/>
<keyword evidence="4" id="KW-0472">Membrane</keyword>
<dbReference type="Gene3D" id="3.30.910.20">
    <property type="entry name" value="Skp domain"/>
    <property type="match status" value="1"/>
</dbReference>
<evidence type="ECO:0000256" key="1">
    <source>
        <dbReference type="ARBA" id="ARBA00009091"/>
    </source>
</evidence>
<dbReference type="Proteomes" id="UP000636010">
    <property type="component" value="Unassembled WGS sequence"/>
</dbReference>
<dbReference type="Pfam" id="PF03938">
    <property type="entry name" value="OmpH"/>
    <property type="match status" value="1"/>
</dbReference>
<dbReference type="EMBL" id="BMEC01000004">
    <property type="protein sequence ID" value="GGC31085.1"/>
    <property type="molecule type" value="Genomic_DNA"/>
</dbReference>
<evidence type="ECO:0000313" key="5">
    <source>
        <dbReference type="EMBL" id="GGC31085.1"/>
    </source>
</evidence>
<dbReference type="InterPro" id="IPR005632">
    <property type="entry name" value="Chaperone_Skp"/>
</dbReference>
<keyword evidence="6" id="KW-1185">Reference proteome</keyword>
<comment type="similarity">
    <text evidence="1">Belongs to the Skp family.</text>
</comment>
<comment type="caution">
    <text evidence="5">The sequence shown here is derived from an EMBL/GenBank/DDBJ whole genome shotgun (WGS) entry which is preliminary data.</text>
</comment>
<evidence type="ECO:0000256" key="3">
    <source>
        <dbReference type="SAM" id="Coils"/>
    </source>
</evidence>
<dbReference type="PANTHER" id="PTHR35089:SF1">
    <property type="entry name" value="CHAPERONE PROTEIN SKP"/>
    <property type="match status" value="1"/>
</dbReference>
<evidence type="ECO:0000256" key="2">
    <source>
        <dbReference type="ARBA" id="ARBA00022729"/>
    </source>
</evidence>
<dbReference type="SMART" id="SM00935">
    <property type="entry name" value="OmpH"/>
    <property type="match status" value="1"/>
</dbReference>
<dbReference type="SUPFAM" id="SSF111384">
    <property type="entry name" value="OmpH-like"/>
    <property type="match status" value="1"/>
</dbReference>
<evidence type="ECO:0000256" key="4">
    <source>
        <dbReference type="SAM" id="Phobius"/>
    </source>
</evidence>
<keyword evidence="3" id="KW-0175">Coiled coil</keyword>
<sequence>MFALSYVSLYLWSFYKIIKNNTVKNLSIILNVVLLVAVAYLYVAHFSNSVEIKSAEAGDVNSEAFQNVSIAYINSDSLLTNYKLTEEIEQKLAEKQQKFEKEYQNRAQGLQQEINDFQRTAANLTVAQGKALEESLMQKQQNLMRYQESLTQQLRQEEAKLNEELYDKVSDYLKEYGKKNNLELVLTYSRGSGVLYANDQLDISKQVIEGLNEAYASDSTKTETEEKTAE</sequence>
<accession>A0ABQ1LWR0</accession>
<feature type="coiled-coil region" evidence="3">
    <location>
        <begin position="85"/>
        <end position="156"/>
    </location>
</feature>
<evidence type="ECO:0000313" key="6">
    <source>
        <dbReference type="Proteomes" id="UP000636010"/>
    </source>
</evidence>
<feature type="transmembrane region" description="Helical" evidence="4">
    <location>
        <begin position="26"/>
        <end position="43"/>
    </location>
</feature>
<organism evidence="5 6">
    <name type="scientific">Marivirga lumbricoides</name>
    <dbReference type="NCBI Taxonomy" id="1046115"/>
    <lineage>
        <taxon>Bacteria</taxon>
        <taxon>Pseudomonadati</taxon>
        <taxon>Bacteroidota</taxon>
        <taxon>Cytophagia</taxon>
        <taxon>Cytophagales</taxon>
        <taxon>Marivirgaceae</taxon>
        <taxon>Marivirga</taxon>
    </lineage>
</organism>
<name>A0ABQ1LWR0_9BACT</name>
<keyword evidence="4" id="KW-1133">Transmembrane helix</keyword>
<dbReference type="InterPro" id="IPR024930">
    <property type="entry name" value="Skp_dom_sf"/>
</dbReference>
<reference evidence="6" key="1">
    <citation type="journal article" date="2019" name="Int. J. Syst. Evol. Microbiol.">
        <title>The Global Catalogue of Microorganisms (GCM) 10K type strain sequencing project: providing services to taxonomists for standard genome sequencing and annotation.</title>
        <authorList>
            <consortium name="The Broad Institute Genomics Platform"/>
            <consortium name="The Broad Institute Genome Sequencing Center for Infectious Disease"/>
            <person name="Wu L."/>
            <person name="Ma J."/>
        </authorList>
    </citation>
    <scope>NUCLEOTIDE SEQUENCE [LARGE SCALE GENOMIC DNA]</scope>
    <source>
        <strain evidence="6">CGMCC 1.10832</strain>
    </source>
</reference>
<evidence type="ECO:0008006" key="7">
    <source>
        <dbReference type="Google" id="ProtNLM"/>
    </source>
</evidence>
<protein>
    <recommendedName>
        <fullName evidence="7">Outer membrane chaperone Skp</fullName>
    </recommendedName>
</protein>
<dbReference type="PANTHER" id="PTHR35089">
    <property type="entry name" value="CHAPERONE PROTEIN SKP"/>
    <property type="match status" value="1"/>
</dbReference>
<gene>
    <name evidence="5" type="ORF">GCM10011506_15660</name>
</gene>